<name>A0A0C2HLB3_9BACT</name>
<dbReference type="GO" id="GO:0016740">
    <property type="term" value="F:transferase activity"/>
    <property type="evidence" value="ECO:0007669"/>
    <property type="project" value="UniProtKB-KW"/>
</dbReference>
<dbReference type="NCBIfam" id="TIGR01987">
    <property type="entry name" value="HI0074"/>
    <property type="match status" value="1"/>
</dbReference>
<dbReference type="EMBL" id="JWJD01000001">
    <property type="protein sequence ID" value="KIH77866.1"/>
    <property type="molecule type" value="Genomic_DNA"/>
</dbReference>
<dbReference type="Proteomes" id="UP000035068">
    <property type="component" value="Unassembled WGS sequence"/>
</dbReference>
<gene>
    <name evidence="1" type="ORF">GFER_04370</name>
</gene>
<dbReference type="AlphaFoldDB" id="A0A0C2HLB3"/>
<evidence type="ECO:0000313" key="2">
    <source>
        <dbReference type="Proteomes" id="UP000035068"/>
    </source>
</evidence>
<keyword evidence="1" id="KW-0808">Transferase</keyword>
<reference evidence="1 2" key="1">
    <citation type="submission" date="2014-12" db="EMBL/GenBank/DDBJ databases">
        <title>Genomes of Geoalkalibacter ferrihydriticus and Geoalkalibacter subterraneus, two haloalkaliphilic metal-reducing members of the Geobacteraceae.</title>
        <authorList>
            <person name="Badalamenti J.P."/>
            <person name="Torres C.I."/>
            <person name="Krajmalnik-Brown R."/>
            <person name="Bond D.R."/>
        </authorList>
    </citation>
    <scope>NUCLEOTIDE SEQUENCE [LARGE SCALE GENOMIC DNA]</scope>
    <source>
        <strain evidence="1 2">DSM 17813</strain>
    </source>
</reference>
<keyword evidence="2" id="KW-1185">Reference proteome</keyword>
<accession>A0A0C2HLB3</accession>
<comment type="caution">
    <text evidence="1">The sequence shown here is derived from an EMBL/GenBank/DDBJ whole genome shotgun (WGS) entry which is preliminary data.</text>
</comment>
<dbReference type="RefSeq" id="WP_040096394.1">
    <property type="nucleotide sequence ID" value="NZ_JWJD01000001.1"/>
</dbReference>
<dbReference type="InterPro" id="IPR010235">
    <property type="entry name" value="HepT"/>
</dbReference>
<sequence length="136" mass="15902">MNDQKAIQGLANLEKALKRLDEALREPDTNSLVVDGTIQRFEFVIELYWKTLKRLLAVDGITANTPREALQKAFAAHWINDETAWLQMLRDRNGTSHLYDEAAARRIYAHIRQYFPELQKTFRFLADRFSYRDGEA</sequence>
<evidence type="ECO:0000313" key="1">
    <source>
        <dbReference type="EMBL" id="KIH77866.1"/>
    </source>
</evidence>
<protein>
    <submittedName>
        <fullName evidence="1">Nucleotidyltransferase</fullName>
    </submittedName>
</protein>
<organism evidence="1 2">
    <name type="scientific">Geoalkalibacter ferrihydriticus DSM 17813</name>
    <dbReference type="NCBI Taxonomy" id="1121915"/>
    <lineage>
        <taxon>Bacteria</taxon>
        <taxon>Pseudomonadati</taxon>
        <taxon>Thermodesulfobacteriota</taxon>
        <taxon>Desulfuromonadia</taxon>
        <taxon>Desulfuromonadales</taxon>
        <taxon>Geoalkalibacteraceae</taxon>
        <taxon>Geoalkalibacter</taxon>
    </lineage>
</organism>
<dbReference type="SUPFAM" id="SSF81593">
    <property type="entry name" value="Nucleotidyltransferase substrate binding subunit/domain"/>
    <property type="match status" value="1"/>
</dbReference>
<dbReference type="Pfam" id="PF08780">
    <property type="entry name" value="NTase_sub_bind"/>
    <property type="match status" value="1"/>
</dbReference>
<dbReference type="Gene3D" id="1.20.120.330">
    <property type="entry name" value="Nucleotidyltransferases domain 2"/>
    <property type="match status" value="1"/>
</dbReference>
<proteinExistence type="predicted"/>